<comment type="caution">
    <text evidence="3">The sequence shown here is derived from an EMBL/GenBank/DDBJ whole genome shotgun (WGS) entry which is preliminary data.</text>
</comment>
<dbReference type="Pfam" id="PF01337">
    <property type="entry name" value="Barstar"/>
    <property type="match status" value="1"/>
</dbReference>
<sequence>MTTVSKGTFRKGAAHEVESMLGSATPHRLDGSKITTSAEAMDAIAEALDLPDRFGHNLDALYDVLTDLSWLPPGEHLLIWSEPSTLRAGDCPAYDAIRTVLTEAVADGTSGESFLSVLILTD</sequence>
<evidence type="ECO:0000256" key="1">
    <source>
        <dbReference type="ARBA" id="ARBA00006845"/>
    </source>
</evidence>
<feature type="domain" description="Barstar (barnase inhibitor)" evidence="2">
    <location>
        <begin position="27"/>
        <end position="107"/>
    </location>
</feature>
<gene>
    <name evidence="3" type="ORF">ACFFRH_04920</name>
</gene>
<evidence type="ECO:0000313" key="3">
    <source>
        <dbReference type="EMBL" id="MFB9674820.1"/>
    </source>
</evidence>
<accession>A0ABV5T8S7</accession>
<dbReference type="CDD" id="cd05141">
    <property type="entry name" value="Barstar_evA4336-like"/>
    <property type="match status" value="1"/>
</dbReference>
<dbReference type="InterPro" id="IPR035905">
    <property type="entry name" value="Barstar-like_sf"/>
</dbReference>
<name>A0ABV5T8S7_9ACTN</name>
<organism evidence="3 4">
    <name type="scientific">Streptosporangium vulgare</name>
    <dbReference type="NCBI Taxonomy" id="46190"/>
    <lineage>
        <taxon>Bacteria</taxon>
        <taxon>Bacillati</taxon>
        <taxon>Actinomycetota</taxon>
        <taxon>Actinomycetes</taxon>
        <taxon>Streptosporangiales</taxon>
        <taxon>Streptosporangiaceae</taxon>
        <taxon>Streptosporangium</taxon>
    </lineage>
</organism>
<evidence type="ECO:0000313" key="4">
    <source>
        <dbReference type="Proteomes" id="UP001589610"/>
    </source>
</evidence>
<protein>
    <submittedName>
        <fullName evidence="3">Barstar family protein</fullName>
    </submittedName>
</protein>
<dbReference type="InterPro" id="IPR000468">
    <property type="entry name" value="Barstar"/>
</dbReference>
<comment type="similarity">
    <text evidence="1">Belongs to the barstar family.</text>
</comment>
<dbReference type="EMBL" id="JBHMBS010000002">
    <property type="protein sequence ID" value="MFB9674820.1"/>
    <property type="molecule type" value="Genomic_DNA"/>
</dbReference>
<keyword evidence="4" id="KW-1185">Reference proteome</keyword>
<dbReference type="SUPFAM" id="SSF52038">
    <property type="entry name" value="Barstar-related"/>
    <property type="match status" value="1"/>
</dbReference>
<evidence type="ECO:0000259" key="2">
    <source>
        <dbReference type="Pfam" id="PF01337"/>
    </source>
</evidence>
<dbReference type="Proteomes" id="UP001589610">
    <property type="component" value="Unassembled WGS sequence"/>
</dbReference>
<dbReference type="Gene3D" id="3.30.370.10">
    <property type="entry name" value="Barstar-like"/>
    <property type="match status" value="1"/>
</dbReference>
<reference evidence="3 4" key="1">
    <citation type="submission" date="2024-09" db="EMBL/GenBank/DDBJ databases">
        <authorList>
            <person name="Sun Q."/>
            <person name="Mori K."/>
        </authorList>
    </citation>
    <scope>NUCLEOTIDE SEQUENCE [LARGE SCALE GENOMIC DNA]</scope>
    <source>
        <strain evidence="3 4">JCM 3028</strain>
    </source>
</reference>
<dbReference type="RefSeq" id="WP_386154535.1">
    <property type="nucleotide sequence ID" value="NZ_JBHMBS010000002.1"/>
</dbReference>
<proteinExistence type="inferred from homology"/>